<dbReference type="GO" id="GO:0055085">
    <property type="term" value="P:transmembrane transport"/>
    <property type="evidence" value="ECO:0007669"/>
    <property type="project" value="InterPro"/>
</dbReference>
<dbReference type="HOGENOM" id="CLU_036879_0_1_9"/>
<dbReference type="InterPro" id="IPR035906">
    <property type="entry name" value="MetI-like_sf"/>
</dbReference>
<dbReference type="Pfam" id="PF19300">
    <property type="entry name" value="BPD_transp_1_N"/>
    <property type="match status" value="1"/>
</dbReference>
<keyword evidence="5 7" id="KW-1133">Transmembrane helix</keyword>
<evidence type="ECO:0000256" key="4">
    <source>
        <dbReference type="ARBA" id="ARBA00022692"/>
    </source>
</evidence>
<comment type="similarity">
    <text evidence="7">Belongs to the binding-protein-dependent transport system permease family.</text>
</comment>
<evidence type="ECO:0000256" key="7">
    <source>
        <dbReference type="RuleBase" id="RU363032"/>
    </source>
</evidence>
<evidence type="ECO:0000256" key="1">
    <source>
        <dbReference type="ARBA" id="ARBA00004651"/>
    </source>
</evidence>
<comment type="caution">
    <text evidence="9">The sequence shown here is derived from an EMBL/GenBank/DDBJ whole genome shotgun (WGS) entry which is preliminary data.</text>
</comment>
<keyword evidence="6 7" id="KW-0472">Membrane</keyword>
<proteinExistence type="inferred from homology"/>
<comment type="subcellular location">
    <subcellularLocation>
        <location evidence="1 7">Cell membrane</location>
        <topology evidence="1 7">Multi-pass membrane protein</topology>
    </subcellularLocation>
</comment>
<keyword evidence="4 7" id="KW-0812">Transmembrane</keyword>
<dbReference type="SUPFAM" id="SSF161098">
    <property type="entry name" value="MetI-like"/>
    <property type="match status" value="1"/>
</dbReference>
<dbReference type="PANTHER" id="PTHR43163:SF6">
    <property type="entry name" value="DIPEPTIDE TRANSPORT SYSTEM PERMEASE PROTEIN DPPB-RELATED"/>
    <property type="match status" value="1"/>
</dbReference>
<name>A0A0E2H929_9FIRM</name>
<dbReference type="GO" id="GO:0005886">
    <property type="term" value="C:plasma membrane"/>
    <property type="evidence" value="ECO:0007669"/>
    <property type="project" value="UniProtKB-SubCell"/>
</dbReference>
<feature type="transmembrane region" description="Helical" evidence="7">
    <location>
        <begin position="99"/>
        <end position="121"/>
    </location>
</feature>
<evidence type="ECO:0000256" key="6">
    <source>
        <dbReference type="ARBA" id="ARBA00023136"/>
    </source>
</evidence>
<dbReference type="Proteomes" id="UP000013085">
    <property type="component" value="Unassembled WGS sequence"/>
</dbReference>
<sequence>MYKYVLKRLLMLIPVIIGVTFIVFFILNLSPGDPAAIILGDQASAEALAMKRKELGLDDPLLVRYGHYMINMLHGDLGTSYKNNLSVWSQVMERFPNTAVLAVAGILVAILIGIPTGIISAKKQYSLMDNTAMLLSLIGVAMPNFWFGLLMVIMFALTLGWLPSQGMGEGFIPLIKSLVLPAVTLGTGAAAMITRMTRSSMLEVIRQDYIDTARAKGVSDKKITTRHMLKNAMIPIITAVGLQFGTLLGGAMLTETVFSWPGLGRLMVDSIKSKDIPMVLGSVIFLAIMFTVVNLTVDIIYAFVDPRIKSQYKRK</sequence>
<dbReference type="PROSITE" id="PS50928">
    <property type="entry name" value="ABC_TM1"/>
    <property type="match status" value="1"/>
</dbReference>
<dbReference type="InterPro" id="IPR000515">
    <property type="entry name" value="MetI-like"/>
</dbReference>
<feature type="transmembrane region" description="Helical" evidence="7">
    <location>
        <begin position="9"/>
        <end position="27"/>
    </location>
</feature>
<feature type="domain" description="ABC transmembrane type-1" evidence="8">
    <location>
        <begin position="95"/>
        <end position="301"/>
    </location>
</feature>
<gene>
    <name evidence="9" type="ORF">HMPREF1090_02932</name>
</gene>
<feature type="transmembrane region" description="Helical" evidence="7">
    <location>
        <begin position="133"/>
        <end position="162"/>
    </location>
</feature>
<organism evidence="9 10">
    <name type="scientific">[Clostridium] clostridioforme 90A8</name>
    <dbReference type="NCBI Taxonomy" id="999408"/>
    <lineage>
        <taxon>Bacteria</taxon>
        <taxon>Bacillati</taxon>
        <taxon>Bacillota</taxon>
        <taxon>Clostridia</taxon>
        <taxon>Lachnospirales</taxon>
        <taxon>Lachnospiraceae</taxon>
        <taxon>Enterocloster</taxon>
    </lineage>
</organism>
<protein>
    <submittedName>
        <fullName evidence="9">Peptide/nickel ABC transporter permease</fullName>
    </submittedName>
</protein>
<reference evidence="9 10" key="1">
    <citation type="submission" date="2013-01" db="EMBL/GenBank/DDBJ databases">
        <title>The Genome Sequence of Clostridium clostridioforme 90A8.</title>
        <authorList>
            <consortium name="The Broad Institute Genome Sequencing Platform"/>
            <person name="Earl A."/>
            <person name="Ward D."/>
            <person name="Feldgarden M."/>
            <person name="Gevers D."/>
            <person name="Courvalin P."/>
            <person name="Lambert T."/>
            <person name="Walker B."/>
            <person name="Young S.K."/>
            <person name="Zeng Q."/>
            <person name="Gargeya S."/>
            <person name="Fitzgerald M."/>
            <person name="Haas B."/>
            <person name="Abouelleil A."/>
            <person name="Alvarado L."/>
            <person name="Arachchi H.M."/>
            <person name="Berlin A.M."/>
            <person name="Chapman S.B."/>
            <person name="Dewar J."/>
            <person name="Goldberg J."/>
            <person name="Griggs A."/>
            <person name="Gujja S."/>
            <person name="Hansen M."/>
            <person name="Howarth C."/>
            <person name="Imamovic A."/>
            <person name="Larimer J."/>
            <person name="McCowan C."/>
            <person name="Murphy C."/>
            <person name="Neiman D."/>
            <person name="Pearson M."/>
            <person name="Priest M."/>
            <person name="Roberts A."/>
            <person name="Saif S."/>
            <person name="Shea T."/>
            <person name="Sisk P."/>
            <person name="Sykes S."/>
            <person name="Wortman J."/>
            <person name="Nusbaum C."/>
            <person name="Birren B."/>
        </authorList>
    </citation>
    <scope>NUCLEOTIDE SEQUENCE [LARGE SCALE GENOMIC DNA]</scope>
    <source>
        <strain evidence="9 10">90A8</strain>
    </source>
</reference>
<dbReference type="Gene3D" id="1.10.3720.10">
    <property type="entry name" value="MetI-like"/>
    <property type="match status" value="1"/>
</dbReference>
<evidence type="ECO:0000313" key="9">
    <source>
        <dbReference type="EMBL" id="ENZ13427.1"/>
    </source>
</evidence>
<feature type="transmembrane region" description="Helical" evidence="7">
    <location>
        <begin position="174"/>
        <end position="193"/>
    </location>
</feature>
<dbReference type="GeneID" id="57961512"/>
<accession>A0A0E2H929</accession>
<feature type="transmembrane region" description="Helical" evidence="7">
    <location>
        <begin position="278"/>
        <end position="304"/>
    </location>
</feature>
<dbReference type="AlphaFoldDB" id="A0A0E2H929"/>
<dbReference type="InterPro" id="IPR045621">
    <property type="entry name" value="BPD_transp_1_N"/>
</dbReference>
<feature type="transmembrane region" description="Helical" evidence="7">
    <location>
        <begin position="232"/>
        <end position="258"/>
    </location>
</feature>
<evidence type="ECO:0000256" key="3">
    <source>
        <dbReference type="ARBA" id="ARBA00022475"/>
    </source>
</evidence>
<dbReference type="CDD" id="cd06261">
    <property type="entry name" value="TM_PBP2"/>
    <property type="match status" value="1"/>
</dbReference>
<dbReference type="EMBL" id="AGYR01000033">
    <property type="protein sequence ID" value="ENZ13427.1"/>
    <property type="molecule type" value="Genomic_DNA"/>
</dbReference>
<dbReference type="PATRIC" id="fig|999408.3.peg.3170"/>
<evidence type="ECO:0000259" key="8">
    <source>
        <dbReference type="PROSITE" id="PS50928"/>
    </source>
</evidence>
<evidence type="ECO:0000256" key="5">
    <source>
        <dbReference type="ARBA" id="ARBA00022989"/>
    </source>
</evidence>
<evidence type="ECO:0000313" key="10">
    <source>
        <dbReference type="Proteomes" id="UP000013085"/>
    </source>
</evidence>
<keyword evidence="2 7" id="KW-0813">Transport</keyword>
<dbReference type="PANTHER" id="PTHR43163">
    <property type="entry name" value="DIPEPTIDE TRANSPORT SYSTEM PERMEASE PROTEIN DPPB-RELATED"/>
    <property type="match status" value="1"/>
</dbReference>
<dbReference type="Pfam" id="PF00528">
    <property type="entry name" value="BPD_transp_1"/>
    <property type="match status" value="1"/>
</dbReference>
<dbReference type="RefSeq" id="WP_002585350.1">
    <property type="nucleotide sequence ID" value="NZ_KB851022.1"/>
</dbReference>
<evidence type="ECO:0000256" key="2">
    <source>
        <dbReference type="ARBA" id="ARBA00022448"/>
    </source>
</evidence>
<keyword evidence="3" id="KW-1003">Cell membrane</keyword>